<organism evidence="2 3">
    <name type="scientific">Streptomyces phaeofaciens</name>
    <dbReference type="NCBI Taxonomy" id="68254"/>
    <lineage>
        <taxon>Bacteria</taxon>
        <taxon>Bacillati</taxon>
        <taxon>Actinomycetota</taxon>
        <taxon>Actinomycetes</taxon>
        <taxon>Kitasatosporales</taxon>
        <taxon>Streptomycetaceae</taxon>
        <taxon>Streptomyces</taxon>
    </lineage>
</organism>
<dbReference type="SUPFAM" id="SSF48371">
    <property type="entry name" value="ARM repeat"/>
    <property type="match status" value="1"/>
</dbReference>
<dbReference type="Proteomes" id="UP000646776">
    <property type="component" value="Unassembled WGS sequence"/>
</dbReference>
<accession>A0A918HJS2</accession>
<gene>
    <name evidence="2" type="ORF">GCM10010226_57470</name>
</gene>
<sequence length="614" mass="65633">MGTDGVEQTEESGVAGDDTTAVEAVSESAEAGDVAALLRAMESPRADVRAKAMDWLASASWSEDDLAVATARAVPELARLTLAETGHRAELLWLLAALADRPPCPDEDGSARRTAAEALPALLPFAHDGDPAVRDATLALIAACGREEDLPLLRARLGREPDRLVRAHAVTALALLDPGDGAWRHGLLTDPEPRVALAAAEDLLRTARLPLPGPLVDHCARAYSADPHEPDNALWPGRHKPFTDRLLEDPEAALRALAGGVPLAYEITGHWRDREAEVLPWALRETGGEDWELYRLAQLTRALPPEEHARVRQHALPYLSSGPPDVRAAAITVLARARTPQAVPEAVRLIEEDPGSYGTARAVTAVADEFGAAALPAVRALARRLDDVHSELVPVLARFPEAAVDVVEELTVLLARTGTGYPPVAVAVLDALGPAAGPLAERALLDCVTGRAHSSVSAVAAVAHHRVGGDPEPALAFFHEEMTAFGPGLTMQWASRLGPAAAPLLPFIEPLLAGDAAACAAQAVWRITGRTEDTLEPLARRAVAWERIYRGLPHPVPTLTEMGLLPRFAVEPLRRGAEQRRRVVHDFMTGDALHADYVARTAVRDLLETARIVD</sequence>
<keyword evidence="3" id="KW-1185">Reference proteome</keyword>
<dbReference type="InterPro" id="IPR016024">
    <property type="entry name" value="ARM-type_fold"/>
</dbReference>
<protein>
    <recommendedName>
        <fullName evidence="4">HEAT repeat protein</fullName>
    </recommendedName>
</protein>
<dbReference type="EMBL" id="BMSA01000019">
    <property type="protein sequence ID" value="GGT72032.1"/>
    <property type="molecule type" value="Genomic_DNA"/>
</dbReference>
<reference evidence="2" key="1">
    <citation type="journal article" date="2014" name="Int. J. Syst. Evol. Microbiol.">
        <title>Complete genome sequence of Corynebacterium casei LMG S-19264T (=DSM 44701T), isolated from a smear-ripened cheese.</title>
        <authorList>
            <consortium name="US DOE Joint Genome Institute (JGI-PGF)"/>
            <person name="Walter F."/>
            <person name="Albersmeier A."/>
            <person name="Kalinowski J."/>
            <person name="Ruckert C."/>
        </authorList>
    </citation>
    <scope>NUCLEOTIDE SEQUENCE</scope>
    <source>
        <strain evidence="2">JCM 4125</strain>
    </source>
</reference>
<evidence type="ECO:0000313" key="3">
    <source>
        <dbReference type="Proteomes" id="UP000646776"/>
    </source>
</evidence>
<evidence type="ECO:0008006" key="4">
    <source>
        <dbReference type="Google" id="ProtNLM"/>
    </source>
</evidence>
<evidence type="ECO:0000256" key="1">
    <source>
        <dbReference type="SAM" id="MobiDB-lite"/>
    </source>
</evidence>
<dbReference type="Gene3D" id="1.25.10.10">
    <property type="entry name" value="Leucine-rich Repeat Variant"/>
    <property type="match status" value="2"/>
</dbReference>
<comment type="caution">
    <text evidence="2">The sequence shown here is derived from an EMBL/GenBank/DDBJ whole genome shotgun (WGS) entry which is preliminary data.</text>
</comment>
<feature type="region of interest" description="Disordered" evidence="1">
    <location>
        <begin position="1"/>
        <end position="21"/>
    </location>
</feature>
<dbReference type="RefSeq" id="WP_189714310.1">
    <property type="nucleotide sequence ID" value="NZ_BMSA01000019.1"/>
</dbReference>
<dbReference type="InterPro" id="IPR011989">
    <property type="entry name" value="ARM-like"/>
</dbReference>
<proteinExistence type="predicted"/>
<reference evidence="2" key="2">
    <citation type="submission" date="2020-09" db="EMBL/GenBank/DDBJ databases">
        <authorList>
            <person name="Sun Q."/>
            <person name="Ohkuma M."/>
        </authorList>
    </citation>
    <scope>NUCLEOTIDE SEQUENCE</scope>
    <source>
        <strain evidence="2">JCM 4125</strain>
    </source>
</reference>
<dbReference type="AlphaFoldDB" id="A0A918HJS2"/>
<evidence type="ECO:0000313" key="2">
    <source>
        <dbReference type="EMBL" id="GGT72032.1"/>
    </source>
</evidence>
<name>A0A918HJS2_9ACTN</name>